<dbReference type="SUPFAM" id="SSF52540">
    <property type="entry name" value="P-loop containing nucleoside triphosphate hydrolases"/>
    <property type="match status" value="1"/>
</dbReference>
<gene>
    <name evidence="1" type="ORF">AB1Y20_017585</name>
</gene>
<dbReference type="InterPro" id="IPR027417">
    <property type="entry name" value="P-loop_NTPase"/>
</dbReference>
<reference evidence="1 2" key="1">
    <citation type="journal article" date="2024" name="Science">
        <title>Giant polyketide synthase enzymes in the biosynthesis of giant marine polyether toxins.</title>
        <authorList>
            <person name="Fallon T.R."/>
            <person name="Shende V.V."/>
            <person name="Wierzbicki I.H."/>
            <person name="Pendleton A.L."/>
            <person name="Watervoot N.F."/>
            <person name="Auber R.P."/>
            <person name="Gonzalez D.J."/>
            <person name="Wisecaver J.H."/>
            <person name="Moore B.S."/>
        </authorList>
    </citation>
    <scope>NUCLEOTIDE SEQUENCE [LARGE SCALE GENOMIC DNA]</scope>
    <source>
        <strain evidence="1 2">12B1</strain>
    </source>
</reference>
<keyword evidence="2" id="KW-1185">Reference proteome</keyword>
<name>A0AB34JNU4_PRYPA</name>
<organism evidence="1 2">
    <name type="scientific">Prymnesium parvum</name>
    <name type="common">Toxic golden alga</name>
    <dbReference type="NCBI Taxonomy" id="97485"/>
    <lineage>
        <taxon>Eukaryota</taxon>
        <taxon>Haptista</taxon>
        <taxon>Haptophyta</taxon>
        <taxon>Prymnesiophyceae</taxon>
        <taxon>Prymnesiales</taxon>
        <taxon>Prymnesiaceae</taxon>
        <taxon>Prymnesium</taxon>
    </lineage>
</organism>
<sequence length="293" mass="33106">MLTRLGSAVALAIAGGILLWRWRRRATSVLTARSLPAAPRAPSRSSASARTDWLSAAVGERRYIRFYAASESSTRAAEAWEVCKSYYSFYVAKDHPFARGKTLDEWAFSWAEQGASNGPIWEYYVQLWKCREATAVSRNDLSRAERRRAMSSAPFLLLEYRNLVSDLHSHAHRIAWWLNQGEAEGGVDTSEENVSRAVHLSSLQNMSGPLASKFDDHWLYERQVAAGCKYVMQSASKAVDRAQREARPELSSEAKEMLQRMWSEHVAPRTGLSNYSDMAELLKMDHAVWSPVE</sequence>
<dbReference type="EMBL" id="JBGBPQ010000006">
    <property type="protein sequence ID" value="KAL1522602.1"/>
    <property type="molecule type" value="Genomic_DNA"/>
</dbReference>
<dbReference type="Gene3D" id="3.40.50.300">
    <property type="entry name" value="P-loop containing nucleotide triphosphate hydrolases"/>
    <property type="match status" value="1"/>
</dbReference>
<dbReference type="Proteomes" id="UP001515480">
    <property type="component" value="Unassembled WGS sequence"/>
</dbReference>
<protein>
    <submittedName>
        <fullName evidence="1">Uncharacterized protein</fullName>
    </submittedName>
</protein>
<accession>A0AB34JNU4</accession>
<evidence type="ECO:0000313" key="1">
    <source>
        <dbReference type="EMBL" id="KAL1522602.1"/>
    </source>
</evidence>
<evidence type="ECO:0000313" key="2">
    <source>
        <dbReference type="Proteomes" id="UP001515480"/>
    </source>
</evidence>
<dbReference type="AlphaFoldDB" id="A0AB34JNU4"/>
<comment type="caution">
    <text evidence="1">The sequence shown here is derived from an EMBL/GenBank/DDBJ whole genome shotgun (WGS) entry which is preliminary data.</text>
</comment>
<proteinExistence type="predicted"/>